<dbReference type="RefSeq" id="WP_129687901.1">
    <property type="nucleotide sequence ID" value="NZ_LR214970.1"/>
</dbReference>
<protein>
    <recommendedName>
        <fullName evidence="1">MCMDC2 N-terminal domain-containing protein</fullName>
    </recommendedName>
</protein>
<evidence type="ECO:0000259" key="1">
    <source>
        <dbReference type="Pfam" id="PF26063"/>
    </source>
</evidence>
<evidence type="ECO:0000313" key="3">
    <source>
        <dbReference type="Proteomes" id="UP000290942"/>
    </source>
</evidence>
<dbReference type="InterPro" id="IPR058769">
    <property type="entry name" value="MCMDC2_N"/>
</dbReference>
<dbReference type="Proteomes" id="UP000290942">
    <property type="component" value="Chromosome"/>
</dbReference>
<feature type="domain" description="MCMDC2 N-terminal" evidence="1">
    <location>
        <begin position="39"/>
        <end position="126"/>
    </location>
</feature>
<dbReference type="AlphaFoldDB" id="A0A449AA85"/>
<dbReference type="EMBL" id="LR214970">
    <property type="protein sequence ID" value="VEU61092.1"/>
    <property type="molecule type" value="Genomic_DNA"/>
</dbReference>
<reference evidence="2 3" key="1">
    <citation type="submission" date="2019-01" db="EMBL/GenBank/DDBJ databases">
        <authorList>
            <consortium name="Pathogen Informatics"/>
        </authorList>
    </citation>
    <scope>NUCLEOTIDE SEQUENCE [LARGE SCALE GENOMIC DNA]</scope>
    <source>
        <strain evidence="2 3">NCTC10122</strain>
    </source>
</reference>
<accession>A0A449AA85</accession>
<dbReference type="Pfam" id="PF26063">
    <property type="entry name" value="MCMDC2_N"/>
    <property type="match status" value="1"/>
</dbReference>
<name>A0A449AA85_9BACT</name>
<organism evidence="2 3">
    <name type="scientific">Mycoplasmopsis bovigenitalium</name>
    <dbReference type="NCBI Taxonomy" id="2112"/>
    <lineage>
        <taxon>Bacteria</taxon>
        <taxon>Bacillati</taxon>
        <taxon>Mycoplasmatota</taxon>
        <taxon>Mycoplasmoidales</taxon>
        <taxon>Metamycoplasmataceae</taxon>
        <taxon>Mycoplasmopsis</taxon>
    </lineage>
</organism>
<gene>
    <name evidence="2" type="ORF">NCTC10122_00684</name>
</gene>
<proteinExistence type="predicted"/>
<sequence>MKTKNANKNNEWLKVEKGNEYSQKSMLKSLLKLDPELNKNVNWYLEKTGNFQIIKELDDSFVEKFESKYQSEVSPIDTAKLLELQSELFIFETKQQSSPINIFKSVSFQDKEIEELINTHIEQIQVDSDYDIGLDSRFNNKDTLVIDESSEIVINKIQL</sequence>
<evidence type="ECO:0000313" key="2">
    <source>
        <dbReference type="EMBL" id="VEU61092.1"/>
    </source>
</evidence>